<evidence type="ECO:0000256" key="2">
    <source>
        <dbReference type="ARBA" id="ARBA00022679"/>
    </source>
</evidence>
<dbReference type="Proteomes" id="UP000243884">
    <property type="component" value="Unassembled WGS sequence"/>
</dbReference>
<dbReference type="Pfam" id="PF01555">
    <property type="entry name" value="N6_N4_Mtase"/>
    <property type="match status" value="1"/>
</dbReference>
<dbReference type="InterPro" id="IPR029063">
    <property type="entry name" value="SAM-dependent_MTases_sf"/>
</dbReference>
<evidence type="ECO:0000259" key="4">
    <source>
        <dbReference type="Pfam" id="PF01555"/>
    </source>
</evidence>
<dbReference type="Gene3D" id="3.40.50.150">
    <property type="entry name" value="Vaccinia Virus protein VP39"/>
    <property type="match status" value="2"/>
</dbReference>
<evidence type="ECO:0000256" key="3">
    <source>
        <dbReference type="ARBA" id="ARBA00022747"/>
    </source>
</evidence>
<dbReference type="GO" id="GO:0032259">
    <property type="term" value="P:methylation"/>
    <property type="evidence" value="ECO:0007669"/>
    <property type="project" value="UniProtKB-KW"/>
</dbReference>
<keyword evidence="3" id="KW-0680">Restriction system</keyword>
<dbReference type="STRING" id="371602.SAMN04487984_1343"/>
<proteinExistence type="predicted"/>
<dbReference type="EMBL" id="FWXK01000009">
    <property type="protein sequence ID" value="SMC48040.1"/>
    <property type="molecule type" value="Genomic_DNA"/>
</dbReference>
<organism evidence="5 6">
    <name type="scientific">Aerococcus suis</name>
    <dbReference type="NCBI Taxonomy" id="371602"/>
    <lineage>
        <taxon>Bacteria</taxon>
        <taxon>Bacillati</taxon>
        <taxon>Bacillota</taxon>
        <taxon>Bacilli</taxon>
        <taxon>Lactobacillales</taxon>
        <taxon>Aerococcaceae</taxon>
        <taxon>Aerococcus</taxon>
    </lineage>
</organism>
<dbReference type="GO" id="GO:0009307">
    <property type="term" value="P:DNA restriction-modification system"/>
    <property type="evidence" value="ECO:0007669"/>
    <property type="project" value="UniProtKB-KW"/>
</dbReference>
<accession>A0A1W1ZHQ0</accession>
<dbReference type="GO" id="GO:0003677">
    <property type="term" value="F:DNA binding"/>
    <property type="evidence" value="ECO:0007669"/>
    <property type="project" value="InterPro"/>
</dbReference>
<dbReference type="OrthoDB" id="9813719at2"/>
<dbReference type="InterPro" id="IPR002941">
    <property type="entry name" value="DNA_methylase_N4/N6"/>
</dbReference>
<dbReference type="AlphaFoldDB" id="A0A1W1ZHQ0"/>
<evidence type="ECO:0000313" key="5">
    <source>
        <dbReference type="EMBL" id="SMC48040.1"/>
    </source>
</evidence>
<gene>
    <name evidence="5" type="ORF">SAMN04487984_1343</name>
</gene>
<evidence type="ECO:0000313" key="6">
    <source>
        <dbReference type="Proteomes" id="UP000243884"/>
    </source>
</evidence>
<name>A0A1W1ZHQ0_9LACT</name>
<protein>
    <submittedName>
        <fullName evidence="5">DNA methylase</fullName>
    </submittedName>
</protein>
<dbReference type="SUPFAM" id="SSF53335">
    <property type="entry name" value="S-adenosyl-L-methionine-dependent methyltransferases"/>
    <property type="match status" value="1"/>
</dbReference>
<reference evidence="6" key="1">
    <citation type="submission" date="2017-04" db="EMBL/GenBank/DDBJ databases">
        <authorList>
            <person name="Varghese N."/>
            <person name="Submissions S."/>
        </authorList>
    </citation>
    <scope>NUCLEOTIDE SEQUENCE [LARGE SCALE GENOMIC DNA]</scope>
    <source>
        <strain evidence="6">DSM 21500</strain>
    </source>
</reference>
<dbReference type="RefSeq" id="WP_159444453.1">
    <property type="nucleotide sequence ID" value="NZ_FWXK01000009.1"/>
</dbReference>
<keyword evidence="6" id="KW-1185">Reference proteome</keyword>
<dbReference type="GO" id="GO:0008170">
    <property type="term" value="F:N-methyltransferase activity"/>
    <property type="evidence" value="ECO:0007669"/>
    <property type="project" value="InterPro"/>
</dbReference>
<keyword evidence="1 5" id="KW-0489">Methyltransferase</keyword>
<keyword evidence="2" id="KW-0808">Transferase</keyword>
<feature type="domain" description="DNA methylase N-4/N-6" evidence="4">
    <location>
        <begin position="40"/>
        <end position="108"/>
    </location>
</feature>
<evidence type="ECO:0000256" key="1">
    <source>
        <dbReference type="ARBA" id="ARBA00022603"/>
    </source>
</evidence>
<sequence>MSIYKQHRIYTNPILTEKIINLEEKYPKKDYVDKYRNSVNFSQNNDVPFHQWFRYREGFSGALIKDLIKSSKLESKDAIIIDPFSGSGTTPVVAAQEGYYGIGVDVNPVSVFISNVKLKEYDKNKIKKIYDELRKFSTTENEYKKSLHYEDIKKYFNENNFYRLLEIKQYIDQIKEKDTHDFFLCAFLSILEASSDRRRDGNGLKKAYSKISNIKEEFTNKVYQMLSDIEVERNSKLLGEVYYGSALELYSIYRKNGHFQDNNEVSIIFSPPYANSFDYFESYKLELVFGDFAESIKDIKKFRSKAVRSFVGVSVQDPFENIIDMLCEEIEKAILRKEAETGKKDSRTRRVPNMIRGYFYDMKKVIEECNKCLQVGNKTYIVVDQSSYIGIIVPTDILFAMFAEQAGFEVTNVIKCRNARTSSQQSKKFPYLKEGLRESIIELTKLRDV</sequence>